<dbReference type="Gene3D" id="2.60.120.10">
    <property type="entry name" value="Jelly Rolls"/>
    <property type="match status" value="1"/>
</dbReference>
<gene>
    <name evidence="2" type="ORF">SAMN05192589_103196</name>
</gene>
<dbReference type="InterPro" id="IPR000595">
    <property type="entry name" value="cNMP-bd_dom"/>
</dbReference>
<feature type="domain" description="Cyclic nucleotide-binding" evidence="1">
    <location>
        <begin position="28"/>
        <end position="94"/>
    </location>
</feature>
<dbReference type="InterPro" id="IPR013096">
    <property type="entry name" value="Cupin_2"/>
</dbReference>
<dbReference type="AlphaFoldDB" id="A0A1G6PDM0"/>
<evidence type="ECO:0000313" key="3">
    <source>
        <dbReference type="Proteomes" id="UP000198781"/>
    </source>
</evidence>
<dbReference type="InterPro" id="IPR014710">
    <property type="entry name" value="RmlC-like_jellyroll"/>
</dbReference>
<protein>
    <submittedName>
        <fullName evidence="2">Mannose-6-phosphate isomerase, cupin superfamily</fullName>
    </submittedName>
</protein>
<keyword evidence="3" id="KW-1185">Reference proteome</keyword>
<dbReference type="OrthoDB" id="9794183at2"/>
<dbReference type="Pfam" id="PF07883">
    <property type="entry name" value="Cupin_2"/>
    <property type="match status" value="1"/>
</dbReference>
<dbReference type="Proteomes" id="UP000198781">
    <property type="component" value="Unassembled WGS sequence"/>
</dbReference>
<dbReference type="InterPro" id="IPR011051">
    <property type="entry name" value="RmlC_Cupin_sf"/>
</dbReference>
<dbReference type="GO" id="GO:0016853">
    <property type="term" value="F:isomerase activity"/>
    <property type="evidence" value="ECO:0007669"/>
    <property type="project" value="UniProtKB-KW"/>
</dbReference>
<evidence type="ECO:0000259" key="1">
    <source>
        <dbReference type="PROSITE" id="PS50042"/>
    </source>
</evidence>
<dbReference type="SUPFAM" id="SSF51182">
    <property type="entry name" value="RmlC-like cupins"/>
    <property type="match status" value="1"/>
</dbReference>
<accession>A0A1G6PDM0</accession>
<dbReference type="EMBL" id="FMZC01000003">
    <property type="protein sequence ID" value="SDC77537.1"/>
    <property type="molecule type" value="Genomic_DNA"/>
</dbReference>
<name>A0A1G6PDM0_9BURK</name>
<dbReference type="PANTHER" id="PTHR36114">
    <property type="entry name" value="16.7 KDA PROTEIN IN WHIE LOCUS"/>
    <property type="match status" value="1"/>
</dbReference>
<sequence>MPSTATPTTLAPTPSARIGHAPINFAHKFSQIDALWQPRVVAEMNDYQFKLARIEGEFIWHRHADTDEAFIVVQGRLRIELRDGDVELNAGEMFVVPRDTEHRPCALGEVWLMLVEPRGVVNTGDSGGERTAPNDRWL</sequence>
<dbReference type="PROSITE" id="PS50042">
    <property type="entry name" value="CNMP_BINDING_3"/>
    <property type="match status" value="1"/>
</dbReference>
<organism evidence="2 3">
    <name type="scientific">Paracidovorax valerianellae</name>
    <dbReference type="NCBI Taxonomy" id="187868"/>
    <lineage>
        <taxon>Bacteria</taxon>
        <taxon>Pseudomonadati</taxon>
        <taxon>Pseudomonadota</taxon>
        <taxon>Betaproteobacteria</taxon>
        <taxon>Burkholderiales</taxon>
        <taxon>Comamonadaceae</taxon>
        <taxon>Paracidovorax</taxon>
    </lineage>
</organism>
<dbReference type="PANTHER" id="PTHR36114:SF1">
    <property type="entry name" value="16.7 KDA PROTEIN IN WHIE LOCUS"/>
    <property type="match status" value="1"/>
</dbReference>
<reference evidence="2 3" key="1">
    <citation type="submission" date="2016-10" db="EMBL/GenBank/DDBJ databases">
        <authorList>
            <person name="de Groot N.N."/>
        </authorList>
    </citation>
    <scope>NUCLEOTIDE SEQUENCE [LARGE SCALE GENOMIC DNA]</scope>
    <source>
        <strain evidence="2 3">DSM 16619</strain>
    </source>
</reference>
<dbReference type="CDD" id="cd02226">
    <property type="entry name" value="cupin_YdbB-like"/>
    <property type="match status" value="1"/>
</dbReference>
<proteinExistence type="predicted"/>
<evidence type="ECO:0000313" key="2">
    <source>
        <dbReference type="EMBL" id="SDC77537.1"/>
    </source>
</evidence>
<dbReference type="RefSeq" id="WP_092741420.1">
    <property type="nucleotide sequence ID" value="NZ_FMZC01000003.1"/>
</dbReference>
<dbReference type="InterPro" id="IPR052044">
    <property type="entry name" value="PKS_Associated_Protein"/>
</dbReference>
<keyword evidence="2" id="KW-0413">Isomerase</keyword>
<dbReference type="STRING" id="187868.SAMN05192589_103196"/>